<dbReference type="Proteomes" id="UP000822688">
    <property type="component" value="Chromosome 1"/>
</dbReference>
<sequence>MSSEGSHEDGKLSAAKSWFTRSASSRTLQKASVEAAPDEVSSGNSVSKEGAVVNISGFTSLRQQLSMRRLMVSGEIKIEAGPGSPSMTVKNVTPLTPLTPLKWKSNPREQEEEEKASERSRLGSAIPAGPICEGFPDGKPAAEGGKEDRSADGQQHGSTVAEHGRTNPADVISTEVRPGNIGEDVNLESLEGPDRKTTSGDDVMTMTIEFLRARLLSERSASKTAKLEIQQLAKKVSELEEKLNQALQDQKKAEDTAQEAFMKLKLAESSNHGTNSTVGEVPDRLISTSTIVSPLSRSRAGLEDTKYLQQDTSSNKDLSRTNSYGSSVEDRDSSTKGSSSETGNKSDERTAEQSRPGVRPAPLDMTERSQVLPQNQESRAVIESRLRNMWSKISEDMAALAEERREDVVRKELISWMGQVPACLQNMMPELVSRAHDVELRSESERISLHGVPRQRVDNQSELFPETVQVKDQFHTEAKRAALLHEQVTAQENVQIDWERNYQGSQREVEKLKGDTLHGSASPISSMELQHADNGNGRNGLVDNSEFLRPHHATLAKSSSSLDVSTRSNGYNLDVNSPHRDDPYGELDPWNRERSLRQGADDRHHNPTYQNTPAHWRMALDHTGTDSKHGRIHQDPSSAPSIRLAEDGENSKPDYRSGEPSWDDRDRGYSGRHQQARPRNGDAHGVMERDSYYRQRVMEARESYSPSQPEITHRHRHRRSHSDDYDEPSLEDYGLLYQQPEFSPGPGRRQSYSGYPAAMAADPRRTSFDKPIGSYDDLRYVDERMYRANEQRRNSFPATKVDDAPRQLNSTQVSRNGDPIAEPTLSLGYGPAYDAPPREDSPVQQSPKSGLNRNISDVLRALQLAKAKIQNGGAGSMGHRLSREQISPSFKPDYAMEPSGQYMQ</sequence>
<feature type="compositionally biased region" description="Polar residues" evidence="2">
    <location>
        <begin position="842"/>
        <end position="852"/>
    </location>
</feature>
<protein>
    <submittedName>
        <fullName evidence="3">Uncharacterized protein</fullName>
    </submittedName>
</protein>
<feature type="compositionally biased region" description="Basic and acidic residues" evidence="2">
    <location>
        <begin position="577"/>
        <end position="590"/>
    </location>
</feature>
<organism evidence="3 4">
    <name type="scientific">Ceratodon purpureus</name>
    <name type="common">Fire moss</name>
    <name type="synonym">Dicranum purpureum</name>
    <dbReference type="NCBI Taxonomy" id="3225"/>
    <lineage>
        <taxon>Eukaryota</taxon>
        <taxon>Viridiplantae</taxon>
        <taxon>Streptophyta</taxon>
        <taxon>Embryophyta</taxon>
        <taxon>Bryophyta</taxon>
        <taxon>Bryophytina</taxon>
        <taxon>Bryopsida</taxon>
        <taxon>Dicranidae</taxon>
        <taxon>Pseudoditrichales</taxon>
        <taxon>Ditrichaceae</taxon>
        <taxon>Ceratodon</taxon>
    </lineage>
</organism>
<dbReference type="AlphaFoldDB" id="A0A8T0J2Y4"/>
<feature type="coiled-coil region" evidence="1">
    <location>
        <begin position="222"/>
        <end position="260"/>
    </location>
</feature>
<feature type="region of interest" description="Disordered" evidence="2">
    <location>
        <begin position="78"/>
        <end position="201"/>
    </location>
</feature>
<feature type="compositionally biased region" description="Basic and acidic residues" evidence="2">
    <location>
        <begin position="1"/>
        <end position="11"/>
    </location>
</feature>
<reference evidence="3" key="1">
    <citation type="submission" date="2020-06" db="EMBL/GenBank/DDBJ databases">
        <title>WGS assembly of Ceratodon purpureus strain R40.</title>
        <authorList>
            <person name="Carey S.B."/>
            <person name="Jenkins J."/>
            <person name="Shu S."/>
            <person name="Lovell J.T."/>
            <person name="Sreedasyam A."/>
            <person name="Maumus F."/>
            <person name="Tiley G.P."/>
            <person name="Fernandez-Pozo N."/>
            <person name="Barry K."/>
            <person name="Chen C."/>
            <person name="Wang M."/>
            <person name="Lipzen A."/>
            <person name="Daum C."/>
            <person name="Saski C.A."/>
            <person name="Payton A.C."/>
            <person name="Mcbreen J.C."/>
            <person name="Conrad R.E."/>
            <person name="Kollar L.M."/>
            <person name="Olsson S."/>
            <person name="Huttunen S."/>
            <person name="Landis J.B."/>
            <person name="Wickett N.J."/>
            <person name="Johnson M.G."/>
            <person name="Rensing S.A."/>
            <person name="Grimwood J."/>
            <person name="Schmutz J."/>
            <person name="Mcdaniel S.F."/>
        </authorList>
    </citation>
    <scope>NUCLEOTIDE SEQUENCE</scope>
    <source>
        <strain evidence="3">R40</strain>
    </source>
</reference>
<feature type="region of interest" description="Disordered" evidence="2">
    <location>
        <begin position="515"/>
        <end position="544"/>
    </location>
</feature>
<dbReference type="PANTHER" id="PTHR33701">
    <property type="entry name" value="TRANSMEMBRANE PROTEIN"/>
    <property type="match status" value="1"/>
</dbReference>
<feature type="compositionally biased region" description="Polar residues" evidence="2">
    <location>
        <begin position="557"/>
        <end position="575"/>
    </location>
</feature>
<evidence type="ECO:0000256" key="1">
    <source>
        <dbReference type="SAM" id="Coils"/>
    </source>
</evidence>
<feature type="compositionally biased region" description="Polar residues" evidence="2">
    <location>
        <begin position="307"/>
        <end position="326"/>
    </location>
</feature>
<feature type="region of interest" description="Disordered" evidence="2">
    <location>
        <begin position="789"/>
        <end position="852"/>
    </location>
</feature>
<keyword evidence="1" id="KW-0175">Coiled coil</keyword>
<feature type="compositionally biased region" description="Basic and acidic residues" evidence="2">
    <location>
        <begin position="644"/>
        <end position="669"/>
    </location>
</feature>
<proteinExistence type="predicted"/>
<evidence type="ECO:0000313" key="4">
    <source>
        <dbReference type="Proteomes" id="UP000822688"/>
    </source>
</evidence>
<feature type="region of interest" description="Disordered" evidence="2">
    <location>
        <begin position="700"/>
        <end position="755"/>
    </location>
</feature>
<feature type="compositionally biased region" description="Polar residues" evidence="2">
    <location>
        <begin position="85"/>
        <end position="96"/>
    </location>
</feature>
<feature type="compositionally biased region" description="Polar residues" evidence="2">
    <location>
        <begin position="368"/>
        <end position="377"/>
    </location>
</feature>
<comment type="caution">
    <text evidence="3">The sequence shown here is derived from an EMBL/GenBank/DDBJ whole genome shotgun (WGS) entry which is preliminary data.</text>
</comment>
<feature type="compositionally biased region" description="Basic and acidic residues" evidence="2">
    <location>
        <begin position="679"/>
        <end position="688"/>
    </location>
</feature>
<accession>A0A8T0J2Y4</accession>
<gene>
    <name evidence="3" type="ORF">KC19_1G019400</name>
</gene>
<name>A0A8T0J2Y4_CERPU</name>
<evidence type="ECO:0000256" key="2">
    <source>
        <dbReference type="SAM" id="MobiDB-lite"/>
    </source>
</evidence>
<feature type="region of interest" description="Disordered" evidence="2">
    <location>
        <begin position="295"/>
        <end position="377"/>
    </location>
</feature>
<feature type="region of interest" description="Disordered" evidence="2">
    <location>
        <begin position="623"/>
        <end position="688"/>
    </location>
</feature>
<keyword evidence="4" id="KW-1185">Reference proteome</keyword>
<feature type="compositionally biased region" description="Polar residues" evidence="2">
    <location>
        <begin position="19"/>
        <end position="30"/>
    </location>
</feature>
<feature type="compositionally biased region" description="Basic and acidic residues" evidence="2">
    <location>
        <begin position="623"/>
        <end position="634"/>
    </location>
</feature>
<dbReference type="EMBL" id="CM026421">
    <property type="protein sequence ID" value="KAG0589416.1"/>
    <property type="molecule type" value="Genomic_DNA"/>
</dbReference>
<feature type="region of interest" description="Disordered" evidence="2">
    <location>
        <begin position="871"/>
        <end position="904"/>
    </location>
</feature>
<evidence type="ECO:0000313" key="3">
    <source>
        <dbReference type="EMBL" id="KAG0589416.1"/>
    </source>
</evidence>
<dbReference type="PANTHER" id="PTHR33701:SF2">
    <property type="entry name" value="TRANSMEMBRANE PROTEIN"/>
    <property type="match status" value="1"/>
</dbReference>
<feature type="region of interest" description="Disordered" evidence="2">
    <location>
        <begin position="557"/>
        <end position="590"/>
    </location>
</feature>
<feature type="region of interest" description="Disordered" evidence="2">
    <location>
        <begin position="1"/>
        <end position="49"/>
    </location>
</feature>